<dbReference type="Gene3D" id="1.10.10.10">
    <property type="entry name" value="Winged helix-like DNA-binding domain superfamily/Winged helix DNA-binding domain"/>
    <property type="match status" value="1"/>
</dbReference>
<evidence type="ECO:0000313" key="3">
    <source>
        <dbReference type="Proteomes" id="UP000183642"/>
    </source>
</evidence>
<evidence type="ECO:0000313" key="2">
    <source>
        <dbReference type="EMBL" id="SFO37292.1"/>
    </source>
</evidence>
<dbReference type="InterPro" id="IPR000835">
    <property type="entry name" value="HTH_MarR-typ"/>
</dbReference>
<evidence type="ECO:0000259" key="1">
    <source>
        <dbReference type="Pfam" id="PF12802"/>
    </source>
</evidence>
<dbReference type="InterPro" id="IPR036388">
    <property type="entry name" value="WH-like_DNA-bd_sf"/>
</dbReference>
<dbReference type="InterPro" id="IPR036390">
    <property type="entry name" value="WH_DNA-bd_sf"/>
</dbReference>
<dbReference type="CDD" id="cd00090">
    <property type="entry name" value="HTH_ARSR"/>
    <property type="match status" value="1"/>
</dbReference>
<dbReference type="GO" id="GO:0003700">
    <property type="term" value="F:DNA-binding transcription factor activity"/>
    <property type="evidence" value="ECO:0007669"/>
    <property type="project" value="InterPro"/>
</dbReference>
<sequence length="138" mass="15083">MRSGTPLARTTIRVIQFAHNGPATGRWRPRPAYRARVSASSPGWTFLSNHGHVLVSLAADPGARVRDIAERVGITDRAVQLIVADLEAAGYVERRRVGRRNHYTVATHGRFRHPLEQHVRVGDFLALVAGSAPAPSGH</sequence>
<dbReference type="InterPro" id="IPR011991">
    <property type="entry name" value="ArsR-like_HTH"/>
</dbReference>
<dbReference type="SUPFAM" id="SSF46785">
    <property type="entry name" value="Winged helix' DNA-binding domain"/>
    <property type="match status" value="1"/>
</dbReference>
<reference evidence="3" key="1">
    <citation type="submission" date="2016-10" db="EMBL/GenBank/DDBJ databases">
        <authorList>
            <person name="Varghese N."/>
            <person name="Submissions S."/>
        </authorList>
    </citation>
    <scope>NUCLEOTIDE SEQUENCE [LARGE SCALE GENOMIC DNA]</scope>
    <source>
        <strain evidence="3">DSM 43161</strain>
    </source>
</reference>
<accession>A0A1I5GMW6</accession>
<dbReference type="Pfam" id="PF12802">
    <property type="entry name" value="MarR_2"/>
    <property type="match status" value="1"/>
</dbReference>
<protein>
    <submittedName>
        <fullName evidence="2">MarR family protein</fullName>
    </submittedName>
</protein>
<organism evidence="2 3">
    <name type="scientific">Geodermatophilus obscurus</name>
    <dbReference type="NCBI Taxonomy" id="1861"/>
    <lineage>
        <taxon>Bacteria</taxon>
        <taxon>Bacillati</taxon>
        <taxon>Actinomycetota</taxon>
        <taxon>Actinomycetes</taxon>
        <taxon>Geodermatophilales</taxon>
        <taxon>Geodermatophilaceae</taxon>
        <taxon>Geodermatophilus</taxon>
    </lineage>
</organism>
<feature type="domain" description="HTH marR-type" evidence="1">
    <location>
        <begin position="50"/>
        <end position="97"/>
    </location>
</feature>
<keyword evidence="3" id="KW-1185">Reference proteome</keyword>
<dbReference type="Proteomes" id="UP000183642">
    <property type="component" value="Unassembled WGS sequence"/>
</dbReference>
<dbReference type="EMBL" id="FOWE01000007">
    <property type="protein sequence ID" value="SFO37292.1"/>
    <property type="molecule type" value="Genomic_DNA"/>
</dbReference>
<dbReference type="AlphaFoldDB" id="A0A1I5GMW6"/>
<gene>
    <name evidence="2" type="ORF">SAMN05660359_02924</name>
</gene>
<name>A0A1I5GMW6_9ACTN</name>
<proteinExistence type="predicted"/>